<dbReference type="EMBL" id="BOSM01000010">
    <property type="protein sequence ID" value="GIP60600.1"/>
    <property type="molecule type" value="Genomic_DNA"/>
</dbReference>
<gene>
    <name evidence="2" type="ORF">J15TS10_44140</name>
</gene>
<protein>
    <recommendedName>
        <fullName evidence="1">Helix-turn-helix domain-containing protein</fullName>
    </recommendedName>
</protein>
<name>A0ABQ4MXE4_9BACL</name>
<proteinExistence type="predicted"/>
<dbReference type="NCBIfam" id="TIGR01764">
    <property type="entry name" value="excise"/>
    <property type="match status" value="1"/>
</dbReference>
<keyword evidence="3" id="KW-1185">Reference proteome</keyword>
<evidence type="ECO:0000313" key="2">
    <source>
        <dbReference type="EMBL" id="GIP60600.1"/>
    </source>
</evidence>
<dbReference type="InterPro" id="IPR010093">
    <property type="entry name" value="SinI_DNA-bd"/>
</dbReference>
<evidence type="ECO:0000259" key="1">
    <source>
        <dbReference type="Pfam" id="PF12728"/>
    </source>
</evidence>
<organism evidence="2 3">
    <name type="scientific">Paenibacillus woosongensis</name>
    <dbReference type="NCBI Taxonomy" id="307580"/>
    <lineage>
        <taxon>Bacteria</taxon>
        <taxon>Bacillati</taxon>
        <taxon>Bacillota</taxon>
        <taxon>Bacilli</taxon>
        <taxon>Bacillales</taxon>
        <taxon>Paenibacillaceae</taxon>
        <taxon>Paenibacillus</taxon>
    </lineage>
</organism>
<evidence type="ECO:0000313" key="3">
    <source>
        <dbReference type="Proteomes" id="UP000681290"/>
    </source>
</evidence>
<sequence length="123" mass="14203">MSELPYILSLKSAAHYLGISEPTLRRRIQAKSIKANKDGGYWKIKRDWLMEYQNALLKEAGHKEKGIVDNSMIEQEYVQKSENMHISQFPQETQDFIHKLCAKAILRAIRNGGYINEHEGKEG</sequence>
<reference evidence="2 3" key="1">
    <citation type="submission" date="2021-03" db="EMBL/GenBank/DDBJ databases">
        <title>Antimicrobial resistance genes in bacteria isolated from Japanese honey, and their potential for conferring macrolide and lincosamide resistance in the American foulbrood pathogen Paenibacillus larvae.</title>
        <authorList>
            <person name="Okamoto M."/>
            <person name="Kumagai M."/>
            <person name="Kanamori H."/>
            <person name="Takamatsu D."/>
        </authorList>
    </citation>
    <scope>NUCLEOTIDE SEQUENCE [LARGE SCALE GENOMIC DNA]</scope>
    <source>
        <strain evidence="2 3">J15TS10</strain>
    </source>
</reference>
<dbReference type="RefSeq" id="WP_213594280.1">
    <property type="nucleotide sequence ID" value="NZ_BOSM01000010.1"/>
</dbReference>
<feature type="domain" description="Helix-turn-helix" evidence="1">
    <location>
        <begin position="8"/>
        <end position="54"/>
    </location>
</feature>
<accession>A0ABQ4MXE4</accession>
<comment type="caution">
    <text evidence="2">The sequence shown here is derived from an EMBL/GenBank/DDBJ whole genome shotgun (WGS) entry which is preliminary data.</text>
</comment>
<dbReference type="Pfam" id="PF12728">
    <property type="entry name" value="HTH_17"/>
    <property type="match status" value="1"/>
</dbReference>
<dbReference type="Proteomes" id="UP000681290">
    <property type="component" value="Unassembled WGS sequence"/>
</dbReference>
<dbReference type="InterPro" id="IPR041657">
    <property type="entry name" value="HTH_17"/>
</dbReference>